<keyword evidence="2" id="KW-1185">Reference proteome</keyword>
<sequence length="315" mass="36040">MALLNTDFKSLELANNVIIEDFGSQKIEMNDLDSSVVFRGGLYLYKIGIHDSSNNKALNSWLSFVLYAGLLKFRFKKTRFKINLGLNLRDYYQNIKYYLSVKRQKKLSYVSDEKEISKTLEIIGIEIYPNIFASAVTLSKVIQDRKFIVLKFGLEDFEGIYFDPTLEKEKQTYILGEGLSDHVEELQYAGPEKVKDYIINKNNLAIDAKLKKQVAQYFKNQIERKINRIVGSNVDISIVLITEEGISSYIGNVLLNNIKIGNVLEIVNQANTIASEGLYLIDNFETIDSYNEKVGVAIANNKTNFTSRKNRFTQD</sequence>
<comment type="caution">
    <text evidence="1">The sequence shown here is derived from an EMBL/GenBank/DDBJ whole genome shotgun (WGS) entry which is preliminary data.</text>
</comment>
<accession>A0ABQ1N3Q8</accession>
<dbReference type="Proteomes" id="UP000635885">
    <property type="component" value="Unassembled WGS sequence"/>
</dbReference>
<evidence type="ECO:0000313" key="1">
    <source>
        <dbReference type="EMBL" id="GGC53007.1"/>
    </source>
</evidence>
<organism evidence="1 2">
    <name type="scientific">Belliella aquatica</name>
    <dbReference type="NCBI Taxonomy" id="1323734"/>
    <lineage>
        <taxon>Bacteria</taxon>
        <taxon>Pseudomonadati</taxon>
        <taxon>Bacteroidota</taxon>
        <taxon>Cytophagia</taxon>
        <taxon>Cytophagales</taxon>
        <taxon>Cyclobacteriaceae</taxon>
        <taxon>Belliella</taxon>
    </lineage>
</organism>
<evidence type="ECO:0000313" key="2">
    <source>
        <dbReference type="Proteomes" id="UP000635885"/>
    </source>
</evidence>
<proteinExistence type="predicted"/>
<reference evidence="2" key="1">
    <citation type="journal article" date="2019" name="Int. J. Syst. Evol. Microbiol.">
        <title>The Global Catalogue of Microorganisms (GCM) 10K type strain sequencing project: providing services to taxonomists for standard genome sequencing and annotation.</title>
        <authorList>
            <consortium name="The Broad Institute Genomics Platform"/>
            <consortium name="The Broad Institute Genome Sequencing Center for Infectious Disease"/>
            <person name="Wu L."/>
            <person name="Ma J."/>
        </authorList>
    </citation>
    <scope>NUCLEOTIDE SEQUENCE [LARGE SCALE GENOMIC DNA]</scope>
    <source>
        <strain evidence="2">CGMCC 1.12479</strain>
    </source>
</reference>
<name>A0ABQ1N3Q8_9BACT</name>
<dbReference type="EMBL" id="BMFD01000019">
    <property type="protein sequence ID" value="GGC53007.1"/>
    <property type="molecule type" value="Genomic_DNA"/>
</dbReference>
<protein>
    <submittedName>
        <fullName evidence="1">Uncharacterized protein</fullName>
    </submittedName>
</protein>
<gene>
    <name evidence="1" type="ORF">GCM10010993_34290</name>
</gene>